<dbReference type="Proteomes" id="UP000305948">
    <property type="component" value="Unassembled WGS sequence"/>
</dbReference>
<accession>A0A5C3N5V7</accession>
<dbReference type="PANTHER" id="PTHR10252">
    <property type="entry name" value="HISTONE-LIKE TRANSCRIPTION FACTOR CCAAT-RELATED"/>
    <property type="match status" value="1"/>
</dbReference>
<comment type="subcellular location">
    <subcellularLocation>
        <location evidence="1">Nucleus</location>
    </subcellularLocation>
</comment>
<protein>
    <recommendedName>
        <fullName evidence="4">Transcription factor CBF/NF-Y/archaeal histone domain-containing protein</fullName>
    </recommendedName>
</protein>
<dbReference type="InterPro" id="IPR009072">
    <property type="entry name" value="Histone-fold"/>
</dbReference>
<evidence type="ECO:0000256" key="3">
    <source>
        <dbReference type="SAM" id="MobiDB-lite"/>
    </source>
</evidence>
<dbReference type="GO" id="GO:0006261">
    <property type="term" value="P:DNA-templated DNA replication"/>
    <property type="evidence" value="ECO:0007669"/>
    <property type="project" value="TreeGrafter"/>
</dbReference>
<feature type="region of interest" description="Disordered" evidence="3">
    <location>
        <begin position="1"/>
        <end position="134"/>
    </location>
</feature>
<dbReference type="PANTHER" id="PTHR10252:SF54">
    <property type="entry name" value="CHROMATIN ACCESSIBILITY COMPLEX PROTEIN 1"/>
    <property type="match status" value="1"/>
</dbReference>
<feature type="compositionally biased region" description="Low complexity" evidence="3">
    <location>
        <begin position="382"/>
        <end position="396"/>
    </location>
</feature>
<evidence type="ECO:0000313" key="5">
    <source>
        <dbReference type="EMBL" id="TFK52562.1"/>
    </source>
</evidence>
<feature type="domain" description="Transcription factor CBF/NF-Y/archaeal histone" evidence="4">
    <location>
        <begin position="141"/>
        <end position="204"/>
    </location>
</feature>
<feature type="compositionally biased region" description="Low complexity" evidence="3">
    <location>
        <begin position="289"/>
        <end position="300"/>
    </location>
</feature>
<evidence type="ECO:0000256" key="2">
    <source>
        <dbReference type="ARBA" id="ARBA00023242"/>
    </source>
</evidence>
<dbReference type="InterPro" id="IPR050568">
    <property type="entry name" value="Transcr_DNA_Rep_Reg"/>
</dbReference>
<feature type="compositionally biased region" description="Low complexity" evidence="3">
    <location>
        <begin position="429"/>
        <end position="438"/>
    </location>
</feature>
<dbReference type="STRING" id="5364.A0A5C3N5V7"/>
<dbReference type="OrthoDB" id="636685at2759"/>
<sequence length="489" mass="52891">MARRSRGHPTNGYPDLNLPVFGGYPPPPHPDPPAPWSPYGYNDSQFQEGHHLSMNGRGMANGTPPSVRLLSNNVQFTLRPPQPPHLPWHASEEDEEEVDQLDSDTDADAASSMQVDGAHGPSGTAAKRKRRGSVRKVGQTLLPQAIMENILLADGSAGLNMSKEALFVVSIAAEEFIKRLSSDAQYRAAVERRTTLNYRDMANCTHYKREFHFLKDVIPQPTTLAMAIQRRATKDDYVLDEEPPMASLTSSIIPQAASISYTSSGTISIPPMYHHGSYMQHETPPPPSASAASARSSSTSQVKLKIRGPSTNGHENDRMDGRSEAAKSRKRDTRGRWSIAPEELDAGTPQESVSGTRSRHARATTAPGSHGSHARSSRRAHTSASASASRTSSTPSEVFTHEPHWTVLQQQDDSSAEPPESYERGGRPASIGISLSAGLGLGRVRHSPLGDGAWGGYPSGSASVFLGGQGRTIYSTQRERRTSNPGAQR</sequence>
<feature type="region of interest" description="Disordered" evidence="3">
    <location>
        <begin position="272"/>
        <end position="489"/>
    </location>
</feature>
<reference evidence="5 6" key="1">
    <citation type="journal article" date="2019" name="Nat. Ecol. Evol.">
        <title>Megaphylogeny resolves global patterns of mushroom evolution.</title>
        <authorList>
            <person name="Varga T."/>
            <person name="Krizsan K."/>
            <person name="Foldi C."/>
            <person name="Dima B."/>
            <person name="Sanchez-Garcia M."/>
            <person name="Sanchez-Ramirez S."/>
            <person name="Szollosi G.J."/>
            <person name="Szarkandi J.G."/>
            <person name="Papp V."/>
            <person name="Albert L."/>
            <person name="Andreopoulos W."/>
            <person name="Angelini C."/>
            <person name="Antonin V."/>
            <person name="Barry K.W."/>
            <person name="Bougher N.L."/>
            <person name="Buchanan P."/>
            <person name="Buyck B."/>
            <person name="Bense V."/>
            <person name="Catcheside P."/>
            <person name="Chovatia M."/>
            <person name="Cooper J."/>
            <person name="Damon W."/>
            <person name="Desjardin D."/>
            <person name="Finy P."/>
            <person name="Geml J."/>
            <person name="Haridas S."/>
            <person name="Hughes K."/>
            <person name="Justo A."/>
            <person name="Karasinski D."/>
            <person name="Kautmanova I."/>
            <person name="Kiss B."/>
            <person name="Kocsube S."/>
            <person name="Kotiranta H."/>
            <person name="LaButti K.M."/>
            <person name="Lechner B.E."/>
            <person name="Liimatainen K."/>
            <person name="Lipzen A."/>
            <person name="Lukacs Z."/>
            <person name="Mihaltcheva S."/>
            <person name="Morgado L.N."/>
            <person name="Niskanen T."/>
            <person name="Noordeloos M.E."/>
            <person name="Ohm R.A."/>
            <person name="Ortiz-Santana B."/>
            <person name="Ovrebo C."/>
            <person name="Racz N."/>
            <person name="Riley R."/>
            <person name="Savchenko A."/>
            <person name="Shiryaev A."/>
            <person name="Soop K."/>
            <person name="Spirin V."/>
            <person name="Szebenyi C."/>
            <person name="Tomsovsky M."/>
            <person name="Tulloss R.E."/>
            <person name="Uehling J."/>
            <person name="Grigoriev I.V."/>
            <person name="Vagvolgyi C."/>
            <person name="Papp T."/>
            <person name="Martin F.M."/>
            <person name="Miettinen O."/>
            <person name="Hibbett D.S."/>
            <person name="Nagy L.G."/>
        </authorList>
    </citation>
    <scope>NUCLEOTIDE SEQUENCE [LARGE SCALE GENOMIC DNA]</scope>
    <source>
        <strain evidence="5 6">OMC1185</strain>
    </source>
</reference>
<gene>
    <name evidence="5" type="ORF">OE88DRAFT_1657894</name>
</gene>
<feature type="compositionally biased region" description="Basic and acidic residues" evidence="3">
    <location>
        <begin position="314"/>
        <end position="327"/>
    </location>
</feature>
<feature type="compositionally biased region" description="Basic residues" evidence="3">
    <location>
        <begin position="372"/>
        <end position="381"/>
    </location>
</feature>
<feature type="compositionally biased region" description="Acidic residues" evidence="3">
    <location>
        <begin position="92"/>
        <end position="107"/>
    </location>
</feature>
<dbReference type="GO" id="GO:0046982">
    <property type="term" value="F:protein heterodimerization activity"/>
    <property type="evidence" value="ECO:0007669"/>
    <property type="project" value="InterPro"/>
</dbReference>
<evidence type="ECO:0000256" key="1">
    <source>
        <dbReference type="ARBA" id="ARBA00004123"/>
    </source>
</evidence>
<keyword evidence="6" id="KW-1185">Reference proteome</keyword>
<dbReference type="GO" id="GO:0008623">
    <property type="term" value="C:CHRAC"/>
    <property type="evidence" value="ECO:0007669"/>
    <property type="project" value="TreeGrafter"/>
</dbReference>
<dbReference type="Pfam" id="PF00808">
    <property type="entry name" value="CBFD_NFYB_HMF"/>
    <property type="match status" value="1"/>
</dbReference>
<name>A0A5C3N5V7_9AGAM</name>
<proteinExistence type="predicted"/>
<evidence type="ECO:0000313" key="6">
    <source>
        <dbReference type="Proteomes" id="UP000305948"/>
    </source>
</evidence>
<dbReference type="Gene3D" id="1.10.20.10">
    <property type="entry name" value="Histone, subunit A"/>
    <property type="match status" value="1"/>
</dbReference>
<keyword evidence="2" id="KW-0539">Nucleus</keyword>
<organism evidence="5 6">
    <name type="scientific">Heliocybe sulcata</name>
    <dbReference type="NCBI Taxonomy" id="5364"/>
    <lineage>
        <taxon>Eukaryota</taxon>
        <taxon>Fungi</taxon>
        <taxon>Dikarya</taxon>
        <taxon>Basidiomycota</taxon>
        <taxon>Agaricomycotina</taxon>
        <taxon>Agaricomycetes</taxon>
        <taxon>Gloeophyllales</taxon>
        <taxon>Gloeophyllaceae</taxon>
        <taxon>Heliocybe</taxon>
    </lineage>
</organism>
<evidence type="ECO:0000259" key="4">
    <source>
        <dbReference type="Pfam" id="PF00808"/>
    </source>
</evidence>
<feature type="compositionally biased region" description="Pro residues" evidence="3">
    <location>
        <begin position="24"/>
        <end position="36"/>
    </location>
</feature>
<dbReference type="InterPro" id="IPR003958">
    <property type="entry name" value="CBFA_NFYB_domain"/>
</dbReference>
<dbReference type="SUPFAM" id="SSF47113">
    <property type="entry name" value="Histone-fold"/>
    <property type="match status" value="1"/>
</dbReference>
<dbReference type="AlphaFoldDB" id="A0A5C3N5V7"/>
<dbReference type="EMBL" id="ML213509">
    <property type="protein sequence ID" value="TFK52562.1"/>
    <property type="molecule type" value="Genomic_DNA"/>
</dbReference>